<proteinExistence type="predicted"/>
<dbReference type="AlphaFoldDB" id="A0A212KE78"/>
<organism evidence="3">
    <name type="scientific">uncultured delta proteobacterium</name>
    <dbReference type="NCBI Taxonomy" id="34034"/>
    <lineage>
        <taxon>Bacteria</taxon>
        <taxon>Deltaproteobacteria</taxon>
        <taxon>environmental samples</taxon>
    </lineage>
</organism>
<gene>
    <name evidence="3" type="ORF">KL86DPRO_60004</name>
</gene>
<dbReference type="PANTHER" id="PTHR43794:SF11">
    <property type="entry name" value="AMIDOHYDROLASE-RELATED DOMAIN-CONTAINING PROTEIN"/>
    <property type="match status" value="1"/>
</dbReference>
<evidence type="ECO:0000256" key="1">
    <source>
        <dbReference type="ARBA" id="ARBA00022801"/>
    </source>
</evidence>
<accession>A0A212KE78</accession>
<name>A0A212KE78_9DELT</name>
<dbReference type="SUPFAM" id="SSF51338">
    <property type="entry name" value="Composite domain of metallo-dependent hydrolases"/>
    <property type="match status" value="1"/>
</dbReference>
<dbReference type="PANTHER" id="PTHR43794">
    <property type="entry name" value="AMINOHYDROLASE SSNA-RELATED"/>
    <property type="match status" value="1"/>
</dbReference>
<dbReference type="InterPro" id="IPR006680">
    <property type="entry name" value="Amidohydro-rel"/>
</dbReference>
<reference evidence="3" key="1">
    <citation type="submission" date="2016-04" db="EMBL/GenBank/DDBJ databases">
        <authorList>
            <person name="Evans L.H."/>
            <person name="Alamgir A."/>
            <person name="Owens N."/>
            <person name="Weber N.D."/>
            <person name="Virtaneva K."/>
            <person name="Barbian K."/>
            <person name="Babar A."/>
            <person name="Rosenke K."/>
        </authorList>
    </citation>
    <scope>NUCLEOTIDE SEQUENCE</scope>
    <source>
        <strain evidence="3">86</strain>
    </source>
</reference>
<dbReference type="SUPFAM" id="SSF51556">
    <property type="entry name" value="Metallo-dependent hydrolases"/>
    <property type="match status" value="1"/>
</dbReference>
<protein>
    <submittedName>
        <fullName evidence="3">Amidohydrolase</fullName>
    </submittedName>
</protein>
<dbReference type="InterPro" id="IPR032466">
    <property type="entry name" value="Metal_Hydrolase"/>
</dbReference>
<dbReference type="Pfam" id="PF01979">
    <property type="entry name" value="Amidohydro_1"/>
    <property type="match status" value="1"/>
</dbReference>
<keyword evidence="1 3" id="KW-0378">Hydrolase</keyword>
<evidence type="ECO:0000259" key="2">
    <source>
        <dbReference type="Pfam" id="PF01979"/>
    </source>
</evidence>
<dbReference type="InterPro" id="IPR011059">
    <property type="entry name" value="Metal-dep_hydrolase_composite"/>
</dbReference>
<dbReference type="GO" id="GO:0016810">
    <property type="term" value="F:hydrolase activity, acting on carbon-nitrogen (but not peptide) bonds"/>
    <property type="evidence" value="ECO:0007669"/>
    <property type="project" value="InterPro"/>
</dbReference>
<dbReference type="Gene3D" id="3.20.20.140">
    <property type="entry name" value="Metal-dependent hydrolases"/>
    <property type="match status" value="1"/>
</dbReference>
<feature type="domain" description="Amidohydrolase-related" evidence="2">
    <location>
        <begin position="80"/>
        <end position="384"/>
    </location>
</feature>
<dbReference type="InterPro" id="IPR050287">
    <property type="entry name" value="MTA/SAH_deaminase"/>
</dbReference>
<sequence>MQSFSENTSLTAVRAKTILPLAGETVARGLDALARPLARIDDGVVLVRDGVILAVEPYTTYTRRPDALPDAAIHDLGDVILAPGLVNCHTHLEISHMAGKTTLGNGFAAWVASLVALDRNTPGSAATDLDAAAASLAGYGAACVGDISSRMPRTVLETLRKHGLESRVFHEIIGHGKTAFADAASAAEEDAAFSLAGHAFYTTPGKAMAEAKAWCAAHARPFSLHLAEHEDEVQCLRDGSGALHDLLRERVLPASWRAPGKRPVQYAASLGLLSPGTMAVHCVQCDENDTATLAAGGAAVCLCPRSNKAINVGEAPARAFAAAGIPLCLGTDSLASNADLDVWNEAEFFLKKNIFPAKALLRMATVNGAAALGMAGRAGRLEKGLRFWYRTFPSEMIALFA</sequence>
<evidence type="ECO:0000313" key="3">
    <source>
        <dbReference type="EMBL" id="SBW10030.1"/>
    </source>
</evidence>
<dbReference type="EMBL" id="FLUQ01000006">
    <property type="protein sequence ID" value="SBW10030.1"/>
    <property type="molecule type" value="Genomic_DNA"/>
</dbReference>